<evidence type="ECO:0000256" key="2">
    <source>
        <dbReference type="ARBA" id="ARBA00009726"/>
    </source>
</evidence>
<evidence type="ECO:0000313" key="14">
    <source>
        <dbReference type="Proteomes" id="UP000001593"/>
    </source>
</evidence>
<evidence type="ECO:0000256" key="9">
    <source>
        <dbReference type="ARBA" id="ARBA00023136"/>
    </source>
</evidence>
<evidence type="ECO:0000256" key="5">
    <source>
        <dbReference type="ARBA" id="ARBA00022737"/>
    </source>
</evidence>
<feature type="non-terminal residue" evidence="13">
    <location>
        <position position="1"/>
    </location>
</feature>
<dbReference type="GO" id="GO:0005774">
    <property type="term" value="C:vacuolar membrane"/>
    <property type="evidence" value="ECO:0007669"/>
    <property type="project" value="UniProtKB-SubCell"/>
</dbReference>
<dbReference type="PANTHER" id="PTHR24223:SF443">
    <property type="entry name" value="MULTIDRUG-RESISTANCE LIKE PROTEIN 1, ISOFORM I"/>
    <property type="match status" value="1"/>
</dbReference>
<name>A7RYB6_NEMVE</name>
<dbReference type="HOGENOM" id="CLU_000604_84_3_1"/>
<reference evidence="13 14" key="1">
    <citation type="journal article" date="2007" name="Science">
        <title>Sea anemone genome reveals ancestral eumetazoan gene repertoire and genomic organization.</title>
        <authorList>
            <person name="Putnam N.H."/>
            <person name="Srivastava M."/>
            <person name="Hellsten U."/>
            <person name="Dirks B."/>
            <person name="Chapman J."/>
            <person name="Salamov A."/>
            <person name="Terry A."/>
            <person name="Shapiro H."/>
            <person name="Lindquist E."/>
            <person name="Kapitonov V.V."/>
            <person name="Jurka J."/>
            <person name="Genikhovich G."/>
            <person name="Grigoriev I.V."/>
            <person name="Lucas S.M."/>
            <person name="Steele R.E."/>
            <person name="Finnerty J.R."/>
            <person name="Technau U."/>
            <person name="Martindale M.Q."/>
            <person name="Rokhsar D.S."/>
        </authorList>
    </citation>
    <scope>NUCLEOTIDE SEQUENCE [LARGE SCALE GENOMIC DNA]</scope>
    <source>
        <strain evidence="14">CH2 X CH6</strain>
    </source>
</reference>
<evidence type="ECO:0000256" key="1">
    <source>
        <dbReference type="ARBA" id="ARBA00004128"/>
    </source>
</evidence>
<dbReference type="GO" id="GO:0005524">
    <property type="term" value="F:ATP binding"/>
    <property type="evidence" value="ECO:0007669"/>
    <property type="project" value="UniProtKB-KW"/>
</dbReference>
<dbReference type="KEGG" id="nve:5515378"/>
<dbReference type="InParanoid" id="A7RYB6"/>
<evidence type="ECO:0000256" key="3">
    <source>
        <dbReference type="ARBA" id="ARBA00022448"/>
    </source>
</evidence>
<dbReference type="PROSITE" id="PS50929">
    <property type="entry name" value="ABC_TM1F"/>
    <property type="match status" value="1"/>
</dbReference>
<dbReference type="InterPro" id="IPR017871">
    <property type="entry name" value="ABC_transporter-like_CS"/>
</dbReference>
<keyword evidence="4 10" id="KW-0812">Transmembrane</keyword>
<dbReference type="InterPro" id="IPR003593">
    <property type="entry name" value="AAA+_ATPase"/>
</dbReference>
<gene>
    <name evidence="13" type="ORF">NEMVEDRAFT_v1g97844</name>
</gene>
<dbReference type="CDD" id="cd03244">
    <property type="entry name" value="ABCC_MRP_domain2"/>
    <property type="match status" value="1"/>
</dbReference>
<comment type="similarity">
    <text evidence="2">Belongs to the ABC transporter superfamily. ABCC family. Conjugate transporter (TC 3.A.1.208) subfamily.</text>
</comment>
<dbReference type="InterPro" id="IPR011527">
    <property type="entry name" value="ABC1_TM_dom"/>
</dbReference>
<dbReference type="OMA" id="IRARITM"/>
<dbReference type="FunFam" id="1.20.1560.10:FF:000264">
    <property type="entry name" value="ABC transporter"/>
    <property type="match status" value="1"/>
</dbReference>
<evidence type="ECO:0000256" key="6">
    <source>
        <dbReference type="ARBA" id="ARBA00022741"/>
    </source>
</evidence>
<dbReference type="EMBL" id="DS469553">
    <property type="protein sequence ID" value="EDO43433.1"/>
    <property type="molecule type" value="Genomic_DNA"/>
</dbReference>
<keyword evidence="14" id="KW-1185">Reference proteome</keyword>
<protein>
    <submittedName>
        <fullName evidence="13">Uncharacterized protein</fullName>
    </submittedName>
</protein>
<comment type="subcellular location">
    <subcellularLocation>
        <location evidence="1">Vacuole membrane</location>
        <topology evidence="1">Multi-pass membrane protein</topology>
    </subcellularLocation>
</comment>
<evidence type="ECO:0000313" key="13">
    <source>
        <dbReference type="EMBL" id="EDO43433.1"/>
    </source>
</evidence>
<organism evidence="13 14">
    <name type="scientific">Nematostella vectensis</name>
    <name type="common">Starlet sea anemone</name>
    <dbReference type="NCBI Taxonomy" id="45351"/>
    <lineage>
        <taxon>Eukaryota</taxon>
        <taxon>Metazoa</taxon>
        <taxon>Cnidaria</taxon>
        <taxon>Anthozoa</taxon>
        <taxon>Hexacorallia</taxon>
        <taxon>Actiniaria</taxon>
        <taxon>Edwardsiidae</taxon>
        <taxon>Nematostella</taxon>
    </lineage>
</organism>
<dbReference type="InterPro" id="IPR027417">
    <property type="entry name" value="P-loop_NTPase"/>
</dbReference>
<accession>A7RYB6</accession>
<keyword evidence="6" id="KW-0547">Nucleotide-binding</keyword>
<sequence length="405" mass="45127">RLFVSTSRQLKRLESVSRSPIYSHFYESITGCTIIRAFRQQRRFVQESNSKVDHAQMANYPSLCINRWLSLRLELLGAAVLLFAALFAVVSRGRIAPGLVGLSVAYALQITGVLTWLVRQSSELETNIVAVERIKEYSETPTEAAWVIPGRRPPADWPQEGHVAVESLDMRYRDDQPPVIKKLTFEINSGEKIGIVGRTGAGKSTLSLALFRILERASGKIVIDNIDINKIGLQDLRSRLTIIPQDAVLFSGSVKLNLDPFESTCDEELWRVLEAVHLKSFVSSLQDGLMHQIQEGGENLSAGQCQLVCLARALLRKSKVLVLDEATAAVDLETDELIQNTIRTEFADRTVLTIAHRLNTIMDYTRIMVLDEGSILEFDTPSALLAQKGVFHEMAKDAGLIQPET</sequence>
<dbReference type="PANTHER" id="PTHR24223">
    <property type="entry name" value="ATP-BINDING CASSETTE SUB-FAMILY C"/>
    <property type="match status" value="1"/>
</dbReference>
<evidence type="ECO:0000259" key="11">
    <source>
        <dbReference type="PROSITE" id="PS50893"/>
    </source>
</evidence>
<dbReference type="GO" id="GO:0140359">
    <property type="term" value="F:ABC-type transporter activity"/>
    <property type="evidence" value="ECO:0007669"/>
    <property type="project" value="InterPro"/>
</dbReference>
<dbReference type="Gene3D" id="3.40.50.300">
    <property type="entry name" value="P-loop containing nucleotide triphosphate hydrolases"/>
    <property type="match status" value="1"/>
</dbReference>
<dbReference type="SMART" id="SM00382">
    <property type="entry name" value="AAA"/>
    <property type="match status" value="1"/>
</dbReference>
<keyword evidence="3" id="KW-0813">Transport</keyword>
<dbReference type="InterPro" id="IPR003439">
    <property type="entry name" value="ABC_transporter-like_ATP-bd"/>
</dbReference>
<evidence type="ECO:0000256" key="4">
    <source>
        <dbReference type="ARBA" id="ARBA00022692"/>
    </source>
</evidence>
<feature type="transmembrane region" description="Helical" evidence="10">
    <location>
        <begin position="69"/>
        <end position="89"/>
    </location>
</feature>
<dbReference type="SUPFAM" id="SSF52540">
    <property type="entry name" value="P-loop containing nucleoside triphosphate hydrolases"/>
    <property type="match status" value="1"/>
</dbReference>
<evidence type="ECO:0000256" key="8">
    <source>
        <dbReference type="ARBA" id="ARBA00022989"/>
    </source>
</evidence>
<dbReference type="GO" id="GO:0016887">
    <property type="term" value="F:ATP hydrolysis activity"/>
    <property type="evidence" value="ECO:0007669"/>
    <property type="project" value="InterPro"/>
</dbReference>
<dbReference type="Proteomes" id="UP000001593">
    <property type="component" value="Unassembled WGS sequence"/>
</dbReference>
<dbReference type="PhylomeDB" id="A7RYB6"/>
<dbReference type="Pfam" id="PF00005">
    <property type="entry name" value="ABC_tran"/>
    <property type="match status" value="1"/>
</dbReference>
<dbReference type="PROSITE" id="PS00211">
    <property type="entry name" value="ABC_TRANSPORTER_1"/>
    <property type="match status" value="1"/>
</dbReference>
<feature type="domain" description="ABC transporter" evidence="11">
    <location>
        <begin position="165"/>
        <end position="397"/>
    </location>
</feature>
<dbReference type="PROSITE" id="PS50893">
    <property type="entry name" value="ABC_TRANSPORTER_2"/>
    <property type="match status" value="1"/>
</dbReference>
<evidence type="ECO:0000259" key="12">
    <source>
        <dbReference type="PROSITE" id="PS50929"/>
    </source>
</evidence>
<dbReference type="AlphaFoldDB" id="A7RYB6"/>
<dbReference type="Gene3D" id="1.20.1560.10">
    <property type="entry name" value="ABC transporter type 1, transmembrane domain"/>
    <property type="match status" value="1"/>
</dbReference>
<dbReference type="eggNOG" id="KOG0054">
    <property type="taxonomic scope" value="Eukaryota"/>
</dbReference>
<keyword evidence="8 10" id="KW-1133">Transmembrane helix</keyword>
<dbReference type="STRING" id="45351.A7RYB6"/>
<feature type="transmembrane region" description="Helical" evidence="10">
    <location>
        <begin position="95"/>
        <end position="118"/>
    </location>
</feature>
<proteinExistence type="inferred from homology"/>
<evidence type="ECO:0000256" key="7">
    <source>
        <dbReference type="ARBA" id="ARBA00022840"/>
    </source>
</evidence>
<dbReference type="SUPFAM" id="SSF90123">
    <property type="entry name" value="ABC transporter transmembrane region"/>
    <property type="match status" value="1"/>
</dbReference>
<dbReference type="InterPro" id="IPR036640">
    <property type="entry name" value="ABC1_TM_sf"/>
</dbReference>
<dbReference type="FunFam" id="3.40.50.300:FF:000074">
    <property type="entry name" value="Multidrug resistance-associated protein 5 isoform 1"/>
    <property type="match status" value="1"/>
</dbReference>
<keyword evidence="7" id="KW-0067">ATP-binding</keyword>
<dbReference type="Pfam" id="PF00664">
    <property type="entry name" value="ABC_membrane"/>
    <property type="match status" value="1"/>
</dbReference>
<evidence type="ECO:0000256" key="10">
    <source>
        <dbReference type="SAM" id="Phobius"/>
    </source>
</evidence>
<dbReference type="InterPro" id="IPR050173">
    <property type="entry name" value="ABC_transporter_C-like"/>
</dbReference>
<keyword evidence="5" id="KW-0677">Repeat</keyword>
<keyword evidence="9 10" id="KW-0472">Membrane</keyword>
<feature type="domain" description="ABC transmembrane type-1" evidence="12">
    <location>
        <begin position="1"/>
        <end position="126"/>
    </location>
</feature>